<dbReference type="GO" id="GO:0016491">
    <property type="term" value="F:oxidoreductase activity"/>
    <property type="evidence" value="ECO:0007669"/>
    <property type="project" value="InterPro"/>
</dbReference>
<dbReference type="AlphaFoldDB" id="A0A1V9ZA84"/>
<dbReference type="Pfam" id="PF03358">
    <property type="entry name" value="FMN_red"/>
    <property type="match status" value="1"/>
</dbReference>
<evidence type="ECO:0000259" key="2">
    <source>
        <dbReference type="Pfam" id="PF03358"/>
    </source>
</evidence>
<name>A0A1V9ZA84_9STRA</name>
<accession>A0A1V9ZA84</accession>
<reference evidence="3 4" key="1">
    <citation type="journal article" date="2014" name="Genome Biol. Evol.">
        <title>The secreted proteins of Achlya hypogyna and Thraustotheca clavata identify the ancestral oomycete secretome and reveal gene acquisitions by horizontal gene transfer.</title>
        <authorList>
            <person name="Misner I."/>
            <person name="Blouin N."/>
            <person name="Leonard G."/>
            <person name="Richards T.A."/>
            <person name="Lane C.E."/>
        </authorList>
    </citation>
    <scope>NUCLEOTIDE SEQUENCE [LARGE SCALE GENOMIC DNA]</scope>
    <source>
        <strain evidence="3 4">ATCC 34112</strain>
    </source>
</reference>
<sequence length="265" mass="29243">MYGALSLDHSTKTKYSFQRMNILLLAITFLSFIGVVYLATEMQSIREQLLVNQPAFKSMRIDNTFAQEMPQNLFSTTQHGNNTTQILIVHAGDAWLKQFGQQVAQGAKSITKNVKILHPSNATINDVLWADALVLGSNVYNANPDPELLAWLATLSFHYDLSSKVASAFVLAGGISAGEELVMTSLLHAALIFQFIVVGGDTWTSAFGASAIMGEGPFHLKTTNNILHGWPNECYRQNNEIPQYFFDKAFGLGRRIAQVATKLKV</sequence>
<dbReference type="Gene3D" id="3.40.50.360">
    <property type="match status" value="1"/>
</dbReference>
<evidence type="ECO:0000256" key="1">
    <source>
        <dbReference type="SAM" id="Phobius"/>
    </source>
</evidence>
<keyword evidence="4" id="KW-1185">Reference proteome</keyword>
<evidence type="ECO:0000313" key="3">
    <source>
        <dbReference type="EMBL" id="OQR94904.1"/>
    </source>
</evidence>
<evidence type="ECO:0000313" key="4">
    <source>
        <dbReference type="Proteomes" id="UP000243217"/>
    </source>
</evidence>
<dbReference type="InterPro" id="IPR005025">
    <property type="entry name" value="FMN_Rdtase-like_dom"/>
</dbReference>
<comment type="caution">
    <text evidence="3">The sequence shown here is derived from an EMBL/GenBank/DDBJ whole genome shotgun (WGS) entry which is preliminary data.</text>
</comment>
<dbReference type="EMBL" id="JNBS01002160">
    <property type="protein sequence ID" value="OQR94904.1"/>
    <property type="molecule type" value="Genomic_DNA"/>
</dbReference>
<dbReference type="Proteomes" id="UP000243217">
    <property type="component" value="Unassembled WGS sequence"/>
</dbReference>
<dbReference type="InterPro" id="IPR029039">
    <property type="entry name" value="Flavoprotein-like_sf"/>
</dbReference>
<keyword evidence="1" id="KW-0472">Membrane</keyword>
<feature type="domain" description="NADPH-dependent FMN reductase-like" evidence="2">
    <location>
        <begin position="121"/>
        <end position="207"/>
    </location>
</feature>
<feature type="transmembrane region" description="Helical" evidence="1">
    <location>
        <begin position="20"/>
        <end position="39"/>
    </location>
</feature>
<dbReference type="SUPFAM" id="SSF52218">
    <property type="entry name" value="Flavoproteins"/>
    <property type="match status" value="1"/>
</dbReference>
<dbReference type="OrthoDB" id="78847at2759"/>
<gene>
    <name evidence="3" type="ORF">THRCLA_08067</name>
</gene>
<organism evidence="3 4">
    <name type="scientific">Thraustotheca clavata</name>
    <dbReference type="NCBI Taxonomy" id="74557"/>
    <lineage>
        <taxon>Eukaryota</taxon>
        <taxon>Sar</taxon>
        <taxon>Stramenopiles</taxon>
        <taxon>Oomycota</taxon>
        <taxon>Saprolegniomycetes</taxon>
        <taxon>Saprolegniales</taxon>
        <taxon>Achlyaceae</taxon>
        <taxon>Thraustotheca</taxon>
    </lineage>
</organism>
<keyword evidence="1" id="KW-0812">Transmembrane</keyword>
<keyword evidence="1" id="KW-1133">Transmembrane helix</keyword>
<protein>
    <recommendedName>
        <fullName evidence="2">NADPH-dependent FMN reductase-like domain-containing protein</fullName>
    </recommendedName>
</protein>
<proteinExistence type="predicted"/>